<sequence>MAAAPPYPSTGSVSDLVNGEKMIVSAHSGGVLIPDSFVNKRQHLKALREDWTELKDYHRWEFTASGNGFFVLRHLGTDRHLEPLRKHESDPVYENVRFQGPILLENGTLEGARNEWEIRRRGDYCQIALRDTRFVVGLTHPDHSDSWVTLVDDWWSLDRLWLIHDVPG</sequence>
<accession>A0ABU2L762</accession>
<reference evidence="2" key="1">
    <citation type="submission" date="2023-07" db="EMBL/GenBank/DDBJ databases">
        <title>30 novel species of actinomycetes from the DSMZ collection.</title>
        <authorList>
            <person name="Nouioui I."/>
        </authorList>
    </citation>
    <scope>NUCLEOTIDE SEQUENCE [LARGE SCALE GENOMIC DNA]</scope>
    <source>
        <strain evidence="2">DSM 44917</strain>
    </source>
</reference>
<dbReference type="Proteomes" id="UP001183388">
    <property type="component" value="Unassembled WGS sequence"/>
</dbReference>
<protein>
    <submittedName>
        <fullName evidence="1">Uncharacterized protein</fullName>
    </submittedName>
</protein>
<evidence type="ECO:0000313" key="1">
    <source>
        <dbReference type="EMBL" id="MDT0307411.1"/>
    </source>
</evidence>
<dbReference type="RefSeq" id="WP_311630355.1">
    <property type="nucleotide sequence ID" value="NZ_JAVREN010000011.1"/>
</dbReference>
<proteinExistence type="predicted"/>
<organism evidence="1 2">
    <name type="scientific">Streptomyces boetiae</name>
    <dbReference type="NCBI Taxonomy" id="3075541"/>
    <lineage>
        <taxon>Bacteria</taxon>
        <taxon>Bacillati</taxon>
        <taxon>Actinomycetota</taxon>
        <taxon>Actinomycetes</taxon>
        <taxon>Kitasatosporales</taxon>
        <taxon>Streptomycetaceae</taxon>
        <taxon>Streptomyces</taxon>
    </lineage>
</organism>
<evidence type="ECO:0000313" key="2">
    <source>
        <dbReference type="Proteomes" id="UP001183388"/>
    </source>
</evidence>
<keyword evidence="2" id="KW-1185">Reference proteome</keyword>
<dbReference type="EMBL" id="JAVREN010000011">
    <property type="protein sequence ID" value="MDT0307411.1"/>
    <property type="molecule type" value="Genomic_DNA"/>
</dbReference>
<dbReference type="InterPro" id="IPR035992">
    <property type="entry name" value="Ricin_B-like_lectins"/>
</dbReference>
<gene>
    <name evidence="1" type="ORF">RM780_10595</name>
</gene>
<dbReference type="SUPFAM" id="SSF50370">
    <property type="entry name" value="Ricin B-like lectins"/>
    <property type="match status" value="1"/>
</dbReference>
<comment type="caution">
    <text evidence="1">The sequence shown here is derived from an EMBL/GenBank/DDBJ whole genome shotgun (WGS) entry which is preliminary data.</text>
</comment>
<name>A0ABU2L762_9ACTN</name>